<evidence type="ECO:0000313" key="1">
    <source>
        <dbReference type="EMBL" id="JAH56580.1"/>
    </source>
</evidence>
<dbReference type="EMBL" id="GBXM01025531">
    <property type="protein sequence ID" value="JAH83046.1"/>
    <property type="molecule type" value="Transcribed_RNA"/>
</dbReference>
<proteinExistence type="predicted"/>
<sequence length="24" mass="2451">MGLKVDAVQMLSNGCLLKVLCAGS</sequence>
<reference evidence="1" key="2">
    <citation type="journal article" date="2015" name="Fish Shellfish Immunol.">
        <title>Early steps in the European eel (Anguilla anguilla)-Vibrio vulnificus interaction in the gills: Role of the RtxA13 toxin.</title>
        <authorList>
            <person name="Callol A."/>
            <person name="Pajuelo D."/>
            <person name="Ebbesson L."/>
            <person name="Teles M."/>
            <person name="MacKenzie S."/>
            <person name="Amaro C."/>
        </authorList>
    </citation>
    <scope>NUCLEOTIDE SEQUENCE</scope>
</reference>
<organism evidence="1">
    <name type="scientific">Anguilla anguilla</name>
    <name type="common">European freshwater eel</name>
    <name type="synonym">Muraena anguilla</name>
    <dbReference type="NCBI Taxonomy" id="7936"/>
    <lineage>
        <taxon>Eukaryota</taxon>
        <taxon>Metazoa</taxon>
        <taxon>Chordata</taxon>
        <taxon>Craniata</taxon>
        <taxon>Vertebrata</taxon>
        <taxon>Euteleostomi</taxon>
        <taxon>Actinopterygii</taxon>
        <taxon>Neopterygii</taxon>
        <taxon>Teleostei</taxon>
        <taxon>Anguilliformes</taxon>
        <taxon>Anguillidae</taxon>
        <taxon>Anguilla</taxon>
    </lineage>
</organism>
<dbReference type="EMBL" id="GBXM01040710">
    <property type="protein sequence ID" value="JAH67867.1"/>
    <property type="molecule type" value="Transcribed_RNA"/>
</dbReference>
<name>A0A0E9TUJ0_ANGAN</name>
<reference evidence="1" key="1">
    <citation type="submission" date="2014-11" db="EMBL/GenBank/DDBJ databases">
        <authorList>
            <person name="Amaro Gonzalez C."/>
        </authorList>
    </citation>
    <scope>NUCLEOTIDE SEQUENCE</scope>
</reference>
<protein>
    <submittedName>
        <fullName evidence="1">Uncharacterized protein</fullName>
    </submittedName>
</protein>
<dbReference type="AlphaFoldDB" id="A0A0E9TUJ0"/>
<accession>A0A0E9TUJ0</accession>
<dbReference type="EMBL" id="GBXM01051997">
    <property type="protein sequence ID" value="JAH56580.1"/>
    <property type="molecule type" value="Transcribed_RNA"/>
</dbReference>